<dbReference type="SUPFAM" id="SSF53448">
    <property type="entry name" value="Nucleotide-diphospho-sugar transferases"/>
    <property type="match status" value="1"/>
</dbReference>
<sequence length="364" mass="40544">METRRRIVVLIPAYKPGEALVRLTRQLVSMGFMVVVINDGSGTLYNYYFSMLPTEALVLNHTTNRGKGRALKTGLEYIHRHFPSIAGVVTADADGQHLLEDIMKVSKELEENEGSLILGCRRFDGKVPIRSRLGNLLTRWIFAASSGKMVTDTQTGLRGIPYRLIPEMLRIEGDRYEYEMNMLLSAAKGKTVIREVPIRTVYIRGNESSHFRAVRDSVMIYGRILKFGLSSLVSFALDFTILLILRQLTSSLEPSLSLLLSVSGARAASSVFNFMLNKSLVFKSKGSAAPEAMRYFTLAGGILAANYGLLYLLNITFGINIAIAKVVTELLLYAASYRIQRNLVFREEKGIKAKMDAAITGRLK</sequence>
<dbReference type="RefSeq" id="WP_209460084.1">
    <property type="nucleotide sequence ID" value="NZ_JAGGKC010000021.1"/>
</dbReference>
<feature type="transmembrane region" description="Helical" evidence="5">
    <location>
        <begin position="224"/>
        <end position="244"/>
    </location>
</feature>
<keyword evidence="3 5" id="KW-1133">Transmembrane helix</keyword>
<feature type="domain" description="Glycosyltransferase 2-like" evidence="6">
    <location>
        <begin position="9"/>
        <end position="135"/>
    </location>
</feature>
<dbReference type="PANTHER" id="PTHR48090:SF6">
    <property type="entry name" value="SLR5056 PROTEIN"/>
    <property type="match status" value="1"/>
</dbReference>
<dbReference type="InterPro" id="IPR029044">
    <property type="entry name" value="Nucleotide-diphossugar_trans"/>
</dbReference>
<comment type="caution">
    <text evidence="8">The sequence shown here is derived from an EMBL/GenBank/DDBJ whole genome shotgun (WGS) entry which is preliminary data.</text>
</comment>
<dbReference type="CDD" id="cd04179">
    <property type="entry name" value="DPM_DPG-synthase_like"/>
    <property type="match status" value="1"/>
</dbReference>
<dbReference type="Pfam" id="PF00535">
    <property type="entry name" value="Glycos_transf_2"/>
    <property type="match status" value="1"/>
</dbReference>
<keyword evidence="4 5" id="KW-0472">Membrane</keyword>
<dbReference type="InterPro" id="IPR001173">
    <property type="entry name" value="Glyco_trans_2-like"/>
</dbReference>
<reference evidence="8 9" key="1">
    <citation type="submission" date="2021-03" db="EMBL/GenBank/DDBJ databases">
        <title>Genomic Encyclopedia of Type Strains, Phase IV (KMG-IV): sequencing the most valuable type-strain genomes for metagenomic binning, comparative biology and taxonomic classification.</title>
        <authorList>
            <person name="Goeker M."/>
        </authorList>
    </citation>
    <scope>NUCLEOTIDE SEQUENCE [LARGE SCALE GENOMIC DNA]</scope>
    <source>
        <strain evidence="8 9">DSM 6139</strain>
    </source>
</reference>
<dbReference type="Proteomes" id="UP001519271">
    <property type="component" value="Unassembled WGS sequence"/>
</dbReference>
<evidence type="ECO:0000313" key="8">
    <source>
        <dbReference type="EMBL" id="MBP1919898.1"/>
    </source>
</evidence>
<protein>
    <submittedName>
        <fullName evidence="8">Flippase GtrA</fullName>
    </submittedName>
</protein>
<evidence type="ECO:0000256" key="1">
    <source>
        <dbReference type="ARBA" id="ARBA00004141"/>
    </source>
</evidence>
<dbReference type="EMBL" id="JAGGKC010000021">
    <property type="protein sequence ID" value="MBP1919898.1"/>
    <property type="molecule type" value="Genomic_DNA"/>
</dbReference>
<keyword evidence="2 5" id="KW-0812">Transmembrane</keyword>
<name>A0ABS4G5T9_9CLOT</name>
<dbReference type="PANTHER" id="PTHR48090">
    <property type="entry name" value="UNDECAPRENYL-PHOSPHATE 4-DEOXY-4-FORMAMIDO-L-ARABINOSE TRANSFERASE-RELATED"/>
    <property type="match status" value="1"/>
</dbReference>
<evidence type="ECO:0000256" key="5">
    <source>
        <dbReference type="SAM" id="Phobius"/>
    </source>
</evidence>
<evidence type="ECO:0000256" key="3">
    <source>
        <dbReference type="ARBA" id="ARBA00022989"/>
    </source>
</evidence>
<organism evidence="8 9">
    <name type="scientific">Youngiibacter multivorans</name>
    <dbReference type="NCBI Taxonomy" id="937251"/>
    <lineage>
        <taxon>Bacteria</taxon>
        <taxon>Bacillati</taxon>
        <taxon>Bacillota</taxon>
        <taxon>Clostridia</taxon>
        <taxon>Eubacteriales</taxon>
        <taxon>Clostridiaceae</taxon>
        <taxon>Youngiibacter</taxon>
    </lineage>
</organism>
<keyword evidence="9" id="KW-1185">Reference proteome</keyword>
<dbReference type="Pfam" id="PF04138">
    <property type="entry name" value="GtrA_DPMS_TM"/>
    <property type="match status" value="1"/>
</dbReference>
<feature type="domain" description="GtrA/DPMS transmembrane" evidence="7">
    <location>
        <begin position="226"/>
        <end position="345"/>
    </location>
</feature>
<evidence type="ECO:0000256" key="2">
    <source>
        <dbReference type="ARBA" id="ARBA00022692"/>
    </source>
</evidence>
<comment type="subcellular location">
    <subcellularLocation>
        <location evidence="1">Membrane</location>
        <topology evidence="1">Multi-pass membrane protein</topology>
    </subcellularLocation>
</comment>
<gene>
    <name evidence="8" type="ORF">J2Z34_002394</name>
</gene>
<accession>A0ABS4G5T9</accession>
<dbReference type="InterPro" id="IPR007267">
    <property type="entry name" value="GtrA_DPMS_TM"/>
</dbReference>
<evidence type="ECO:0000259" key="6">
    <source>
        <dbReference type="Pfam" id="PF00535"/>
    </source>
</evidence>
<dbReference type="Gene3D" id="3.90.550.10">
    <property type="entry name" value="Spore Coat Polysaccharide Biosynthesis Protein SpsA, Chain A"/>
    <property type="match status" value="1"/>
</dbReference>
<evidence type="ECO:0000313" key="9">
    <source>
        <dbReference type="Proteomes" id="UP001519271"/>
    </source>
</evidence>
<feature type="transmembrane region" description="Helical" evidence="5">
    <location>
        <begin position="295"/>
        <end position="313"/>
    </location>
</feature>
<proteinExistence type="predicted"/>
<evidence type="ECO:0000256" key="4">
    <source>
        <dbReference type="ARBA" id="ARBA00023136"/>
    </source>
</evidence>
<evidence type="ECO:0000259" key="7">
    <source>
        <dbReference type="Pfam" id="PF04138"/>
    </source>
</evidence>
<dbReference type="InterPro" id="IPR050256">
    <property type="entry name" value="Glycosyltransferase_2"/>
</dbReference>